<feature type="region of interest" description="Disordered" evidence="1">
    <location>
        <begin position="25"/>
        <end position="44"/>
    </location>
</feature>
<dbReference type="EMBL" id="JBHULT010000006">
    <property type="protein sequence ID" value="MFD2516906.1"/>
    <property type="molecule type" value="Genomic_DNA"/>
</dbReference>
<evidence type="ECO:0000313" key="3">
    <source>
        <dbReference type="Proteomes" id="UP001597468"/>
    </source>
</evidence>
<reference evidence="3" key="1">
    <citation type="journal article" date="2019" name="Int. J. Syst. Evol. Microbiol.">
        <title>The Global Catalogue of Microorganisms (GCM) 10K type strain sequencing project: providing services to taxonomists for standard genome sequencing and annotation.</title>
        <authorList>
            <consortium name="The Broad Institute Genomics Platform"/>
            <consortium name="The Broad Institute Genome Sequencing Center for Infectious Disease"/>
            <person name="Wu L."/>
            <person name="Ma J."/>
        </authorList>
    </citation>
    <scope>NUCLEOTIDE SEQUENCE [LARGE SCALE GENOMIC DNA]</scope>
    <source>
        <strain evidence="3">KCTC 42585</strain>
    </source>
</reference>
<evidence type="ECO:0000313" key="2">
    <source>
        <dbReference type="EMBL" id="MFD2516906.1"/>
    </source>
</evidence>
<organism evidence="2 3">
    <name type="scientific">Salinimicrobium flavum</name>
    <dbReference type="NCBI Taxonomy" id="1737065"/>
    <lineage>
        <taxon>Bacteria</taxon>
        <taxon>Pseudomonadati</taxon>
        <taxon>Bacteroidota</taxon>
        <taxon>Flavobacteriia</taxon>
        <taxon>Flavobacteriales</taxon>
        <taxon>Flavobacteriaceae</taxon>
        <taxon>Salinimicrobium</taxon>
    </lineage>
</organism>
<comment type="caution">
    <text evidence="2">The sequence shown here is derived from an EMBL/GenBank/DDBJ whole genome shotgun (WGS) entry which is preliminary data.</text>
</comment>
<dbReference type="Proteomes" id="UP001597468">
    <property type="component" value="Unassembled WGS sequence"/>
</dbReference>
<accession>A0ABW5IUY6</accession>
<dbReference type="RefSeq" id="WP_380748445.1">
    <property type="nucleotide sequence ID" value="NZ_JBHULT010000006.1"/>
</dbReference>
<keyword evidence="3" id="KW-1185">Reference proteome</keyword>
<dbReference type="Pfam" id="PF14121">
    <property type="entry name" value="Porin_10"/>
    <property type="match status" value="1"/>
</dbReference>
<gene>
    <name evidence="2" type="ORF">ACFSTG_03290</name>
</gene>
<dbReference type="InterPro" id="IPR025631">
    <property type="entry name" value="Porin_10"/>
</dbReference>
<proteinExistence type="predicted"/>
<name>A0ABW5IUY6_9FLAO</name>
<sequence>MKQIILFLFLIYLPIETFAQIRGSRNPNIDRDRDSKTTNQPEPAPISKYKIISIDNDTTSVDTSLTIYNEYRFNYLRRDRFELLPFPNVGQTYNRLAYNFSEEEQVMPHFGARAKHYNFMEAEDISYYHVPTPFTELYFKTVYEQGQTLDAFFTINTSENLNFSIAYRGLRSLGRYQHALVSNGNFRTTINYHTTNDRYRARAHFVSQDLMNEENGGLDPQSLENYVSKDPEFEDRSRLDMNFDNAQNTLYGKRFFLDHSYALLKSRDTLTSSRLAIGHRLNYSYKKFQFQQAAANPLFGPSFEQIQINDETRLESTYNEGFVEFANPSLGRLRVKGGFTHYNYGYNAVLDLESGLIPNRLVGDIISAGGSYATNIGGFRLDADGMLNVAGDFTGYDLKGRLVYNVANDIFGAFRAHFNESAPNYNFLLYQSDYINYNWRNTFSNENMQSFGFELGLLKLLNLEAEYTHKGNYTYFGLDEEESVKPMQHGGEVNYVKVTARNEIAFGKFALNNTVLYQKVLDGDGVLNVPDLLTRNTLYYSDHWFKRALYLQTGFTLKYFTNYNMDAYDPVLAEFYVQNEQEVEGFPAVDFFFNGKIRTARIFFKLERIETLLNGNNNFAAPLHPARDFAVRFGMLWNFFM</sequence>
<protein>
    <submittedName>
        <fullName evidence="2">Porin</fullName>
    </submittedName>
</protein>
<evidence type="ECO:0000256" key="1">
    <source>
        <dbReference type="SAM" id="MobiDB-lite"/>
    </source>
</evidence>